<keyword evidence="3" id="KW-1185">Reference proteome</keyword>
<dbReference type="Proteomes" id="UP001630127">
    <property type="component" value="Unassembled WGS sequence"/>
</dbReference>
<evidence type="ECO:0000313" key="2">
    <source>
        <dbReference type="EMBL" id="KAL3499991.1"/>
    </source>
</evidence>
<name>A0ABD2XZQ1_9GENT</name>
<evidence type="ECO:0000313" key="3">
    <source>
        <dbReference type="Proteomes" id="UP001630127"/>
    </source>
</evidence>
<dbReference type="EMBL" id="JBJUIK010000016">
    <property type="protein sequence ID" value="KAL3499991.1"/>
    <property type="molecule type" value="Genomic_DNA"/>
</dbReference>
<organism evidence="2 3">
    <name type="scientific">Cinchona calisaya</name>
    <dbReference type="NCBI Taxonomy" id="153742"/>
    <lineage>
        <taxon>Eukaryota</taxon>
        <taxon>Viridiplantae</taxon>
        <taxon>Streptophyta</taxon>
        <taxon>Embryophyta</taxon>
        <taxon>Tracheophyta</taxon>
        <taxon>Spermatophyta</taxon>
        <taxon>Magnoliopsida</taxon>
        <taxon>eudicotyledons</taxon>
        <taxon>Gunneridae</taxon>
        <taxon>Pentapetalae</taxon>
        <taxon>asterids</taxon>
        <taxon>lamiids</taxon>
        <taxon>Gentianales</taxon>
        <taxon>Rubiaceae</taxon>
        <taxon>Cinchonoideae</taxon>
        <taxon>Cinchoneae</taxon>
        <taxon>Cinchona</taxon>
    </lineage>
</organism>
<dbReference type="AlphaFoldDB" id="A0ABD2XZQ1"/>
<protein>
    <submittedName>
        <fullName evidence="2">Uncharacterized protein</fullName>
    </submittedName>
</protein>
<gene>
    <name evidence="2" type="ORF">ACH5RR_039084</name>
</gene>
<reference evidence="2 3" key="1">
    <citation type="submission" date="2024-11" db="EMBL/GenBank/DDBJ databases">
        <title>A near-complete genome assembly of Cinchona calisaya.</title>
        <authorList>
            <person name="Lian D.C."/>
            <person name="Zhao X.W."/>
            <person name="Wei L."/>
        </authorList>
    </citation>
    <scope>NUCLEOTIDE SEQUENCE [LARGE SCALE GENOMIC DNA]</scope>
    <source>
        <tissue evidence="2">Nenye</tissue>
    </source>
</reference>
<proteinExistence type="predicted"/>
<feature type="region of interest" description="Disordered" evidence="1">
    <location>
        <begin position="37"/>
        <end position="67"/>
    </location>
</feature>
<evidence type="ECO:0000256" key="1">
    <source>
        <dbReference type="SAM" id="MobiDB-lite"/>
    </source>
</evidence>
<accession>A0ABD2XZQ1</accession>
<comment type="caution">
    <text evidence="2">The sequence shown here is derived from an EMBL/GenBank/DDBJ whole genome shotgun (WGS) entry which is preliminary data.</text>
</comment>
<sequence>MREPGASACYLRIALWISSEMFDASWGFFGDREVTGRIPGSSIPDESEASDKVKSLGQEGSNRKKEKASAVFLLSKQLRSPLGKYAKEPCELAAGSICVPVSNRVEGDGENTKI</sequence>